<dbReference type="PANTHER" id="PTHR22925">
    <property type="entry name" value="GLYCOSYL HYDROLASE 43 FAMILY MEMBER"/>
    <property type="match status" value="1"/>
</dbReference>
<evidence type="ECO:0000256" key="3">
    <source>
        <dbReference type="ARBA" id="ARBA00023295"/>
    </source>
</evidence>
<name>A0A2Z4LR25_9FLAO</name>
<evidence type="ECO:0000256" key="4">
    <source>
        <dbReference type="RuleBase" id="RU361187"/>
    </source>
</evidence>
<accession>A0A2Z4LR25</accession>
<keyword evidence="3 4" id="KW-0326">Glycosidase</keyword>
<dbReference type="EC" id="3.2.1.23" evidence="5"/>
<dbReference type="RefSeq" id="WP_112377249.1">
    <property type="nucleotide sequence ID" value="NZ_CP030104.1"/>
</dbReference>
<evidence type="ECO:0000256" key="1">
    <source>
        <dbReference type="ARBA" id="ARBA00009865"/>
    </source>
</evidence>
<keyword evidence="2 4" id="KW-0378">Hydrolase</keyword>
<dbReference type="GO" id="GO:0004565">
    <property type="term" value="F:beta-galactosidase activity"/>
    <property type="evidence" value="ECO:0007669"/>
    <property type="project" value="UniProtKB-EC"/>
</dbReference>
<evidence type="ECO:0000313" key="5">
    <source>
        <dbReference type="EMBL" id="AWX43697.1"/>
    </source>
</evidence>
<dbReference type="Pfam" id="PF04616">
    <property type="entry name" value="Glyco_hydro_43"/>
    <property type="match status" value="1"/>
</dbReference>
<dbReference type="EMBL" id="CP030104">
    <property type="protein sequence ID" value="AWX43697.1"/>
    <property type="molecule type" value="Genomic_DNA"/>
</dbReference>
<dbReference type="Proteomes" id="UP000248536">
    <property type="component" value="Chromosome"/>
</dbReference>
<organism evidence="5 6">
    <name type="scientific">Flagellimonas maritima</name>
    <dbReference type="NCBI Taxonomy" id="1383885"/>
    <lineage>
        <taxon>Bacteria</taxon>
        <taxon>Pseudomonadati</taxon>
        <taxon>Bacteroidota</taxon>
        <taxon>Flavobacteriia</taxon>
        <taxon>Flavobacteriales</taxon>
        <taxon>Flavobacteriaceae</taxon>
        <taxon>Flagellimonas</taxon>
    </lineage>
</organism>
<dbReference type="SUPFAM" id="SSF75005">
    <property type="entry name" value="Arabinanase/levansucrase/invertase"/>
    <property type="match status" value="1"/>
</dbReference>
<dbReference type="OrthoDB" id="273314at2"/>
<proteinExistence type="inferred from homology"/>
<comment type="similarity">
    <text evidence="1 4">Belongs to the glycosyl hydrolase 43 family.</text>
</comment>
<sequence length="487" mass="55978">MKVLFRNVISVFLCFYPLLLIAQKITVDNTMPRLDEKGQIVDAHDGRIIQFGDRYYWYGTAYGDTNGFTTKNQYVCYSSSDLKNWKSHGPLLKNQPIGVHYRPHVIYNKTTKNYVLWYNWYPKLWDGQFGVAVSKNPEGPFTIVNDNTSMAHSDIGLGDLGLFVDKDGTAYVSYNTIKDHQVSVEKLSDDYLSSTKENGGFIAKHMEAGAMFKRNGKYYLLTDYTCCFCNYGSGARVYISENPMTRYKLKGNINRYPGKFSGILNDGIDTGTLYETLAKHGDAFDAVEIRLEKNVRVNALNIHLFTGNRRENCGDVSNPRVHPKIEVPSFKVFKKADGEWSEMKITSQNIQKSTLKNGLTLTLETTEANHLKIQPFTIDYSFDEVYVNEVEIMQKDNHKTKRDDFEVFITGKKIRPQPIIPAQQTYVMKLNTDKGEEFIWMGDLWGSASDNIKGHDYQYWSKPLEFYEDGSIKPMKWQHTWSVEAKK</sequence>
<dbReference type="GO" id="GO:0005975">
    <property type="term" value="P:carbohydrate metabolic process"/>
    <property type="evidence" value="ECO:0007669"/>
    <property type="project" value="InterPro"/>
</dbReference>
<dbReference type="InterPro" id="IPR023296">
    <property type="entry name" value="Glyco_hydro_beta-prop_sf"/>
</dbReference>
<dbReference type="KEGG" id="spon:HME9304_00688"/>
<evidence type="ECO:0000313" key="6">
    <source>
        <dbReference type="Proteomes" id="UP000248536"/>
    </source>
</evidence>
<evidence type="ECO:0000256" key="2">
    <source>
        <dbReference type="ARBA" id="ARBA00022801"/>
    </source>
</evidence>
<dbReference type="Gene3D" id="2.115.10.20">
    <property type="entry name" value="Glycosyl hydrolase domain, family 43"/>
    <property type="match status" value="2"/>
</dbReference>
<gene>
    <name evidence="5" type="primary">bgaB</name>
    <name evidence="5" type="ORF">HME9304_00688</name>
</gene>
<dbReference type="AlphaFoldDB" id="A0A2Z4LR25"/>
<protein>
    <submittedName>
        <fullName evidence="5">Beta-galactosidase</fullName>
        <ecNumber evidence="5">3.2.1.23</ecNumber>
    </submittedName>
</protein>
<keyword evidence="6" id="KW-1185">Reference proteome</keyword>
<dbReference type="InterPro" id="IPR006710">
    <property type="entry name" value="Glyco_hydro_43"/>
</dbReference>
<reference evidence="5 6" key="1">
    <citation type="submission" date="2018-06" db="EMBL/GenBank/DDBJ databases">
        <title>Spongiibacterium sp. HME9304 Genome sequencing and assembly.</title>
        <authorList>
            <person name="Kang H."/>
            <person name="Kim H."/>
            <person name="Joh K."/>
        </authorList>
    </citation>
    <scope>NUCLEOTIDE SEQUENCE [LARGE SCALE GENOMIC DNA]</scope>
    <source>
        <strain evidence="5 6">HME9304</strain>
    </source>
</reference>
<dbReference type="PANTHER" id="PTHR22925:SF3">
    <property type="entry name" value="GLYCOSYL HYDROLASE FAMILY PROTEIN 43"/>
    <property type="match status" value="1"/>
</dbReference>